<feature type="domain" description="HD" evidence="3">
    <location>
        <begin position="16"/>
        <end position="166"/>
    </location>
</feature>
<protein>
    <submittedName>
        <fullName evidence="4">Toxin-antitoxin system, toxin component, PIN family</fullName>
    </submittedName>
</protein>
<dbReference type="OrthoDB" id="9796032at2"/>
<dbReference type="GO" id="GO:0046872">
    <property type="term" value="F:metal ion binding"/>
    <property type="evidence" value="ECO:0007669"/>
    <property type="project" value="UniProtKB-KW"/>
</dbReference>
<dbReference type="PANTHER" id="PTHR11845">
    <property type="entry name" value="5'-DEOXYNUCLEOTIDASE HDDC2"/>
    <property type="match status" value="1"/>
</dbReference>
<comment type="caution">
    <text evidence="4">The sequence shown here is derived from an EMBL/GenBank/DDBJ whole genome shotgun (WGS) entry which is preliminary data.</text>
</comment>
<name>A0A134ABS1_9FIRM</name>
<dbReference type="PANTHER" id="PTHR11845:SF13">
    <property type="entry name" value="5'-DEOXYNUCLEOTIDASE HDDC2"/>
    <property type="match status" value="1"/>
</dbReference>
<dbReference type="AlphaFoldDB" id="A0A134ABS1"/>
<dbReference type="GO" id="GO:0005737">
    <property type="term" value="C:cytoplasm"/>
    <property type="evidence" value="ECO:0007669"/>
    <property type="project" value="TreeGrafter"/>
</dbReference>
<keyword evidence="2" id="KW-0378">Hydrolase</keyword>
<evidence type="ECO:0000313" key="4">
    <source>
        <dbReference type="EMBL" id="KXB65163.1"/>
    </source>
</evidence>
<dbReference type="InterPro" id="IPR039356">
    <property type="entry name" value="YfbR/HDDC2"/>
</dbReference>
<dbReference type="InterPro" id="IPR006674">
    <property type="entry name" value="HD_domain"/>
</dbReference>
<evidence type="ECO:0000259" key="3">
    <source>
        <dbReference type="Pfam" id="PF13023"/>
    </source>
</evidence>
<gene>
    <name evidence="4" type="ORF">HMPREF1863_01671</name>
</gene>
<evidence type="ECO:0000313" key="5">
    <source>
        <dbReference type="Proteomes" id="UP000070442"/>
    </source>
</evidence>
<dbReference type="SUPFAM" id="SSF109604">
    <property type="entry name" value="HD-domain/PDEase-like"/>
    <property type="match status" value="1"/>
</dbReference>
<dbReference type="Proteomes" id="UP000070442">
    <property type="component" value="Unassembled WGS sequence"/>
</dbReference>
<dbReference type="Pfam" id="PF13023">
    <property type="entry name" value="HD_3"/>
    <property type="match status" value="1"/>
</dbReference>
<organism evidence="4 5">
    <name type="scientific">Aedoeadaptatus coxii</name>
    <dbReference type="NCBI Taxonomy" id="755172"/>
    <lineage>
        <taxon>Bacteria</taxon>
        <taxon>Bacillati</taxon>
        <taxon>Bacillota</taxon>
        <taxon>Tissierellia</taxon>
        <taxon>Tissierellales</taxon>
        <taxon>Peptoniphilaceae</taxon>
        <taxon>Aedoeadaptatus</taxon>
    </lineage>
</organism>
<dbReference type="EMBL" id="LSDG01000045">
    <property type="protein sequence ID" value="KXB65163.1"/>
    <property type="molecule type" value="Genomic_DNA"/>
</dbReference>
<dbReference type="PATRIC" id="fig|755172.3.peg.1632"/>
<keyword evidence="5" id="KW-1185">Reference proteome</keyword>
<keyword evidence="1" id="KW-0479">Metal-binding</keyword>
<evidence type="ECO:0000256" key="2">
    <source>
        <dbReference type="ARBA" id="ARBA00022801"/>
    </source>
</evidence>
<proteinExistence type="predicted"/>
<dbReference type="RefSeq" id="WP_068369601.1">
    <property type="nucleotide sequence ID" value="NZ_CAMYBE010000001.1"/>
</dbReference>
<reference evidence="5" key="1">
    <citation type="submission" date="2016-01" db="EMBL/GenBank/DDBJ databases">
        <authorList>
            <person name="Mitreva M."/>
            <person name="Pepin K.H."/>
            <person name="Mihindukulasuriya K.A."/>
            <person name="Fulton R."/>
            <person name="Fronick C."/>
            <person name="O'Laughlin M."/>
            <person name="Miner T."/>
            <person name="Herter B."/>
            <person name="Rosa B.A."/>
            <person name="Cordes M."/>
            <person name="Tomlinson C."/>
            <person name="Wollam A."/>
            <person name="Palsikar V.B."/>
            <person name="Mardis E.R."/>
            <person name="Wilson R.K."/>
        </authorList>
    </citation>
    <scope>NUCLEOTIDE SEQUENCE [LARGE SCALE GENOMIC DNA]</scope>
    <source>
        <strain evidence="5">DNF00729</strain>
    </source>
</reference>
<evidence type="ECO:0000256" key="1">
    <source>
        <dbReference type="ARBA" id="ARBA00022723"/>
    </source>
</evidence>
<dbReference type="Gene3D" id="1.10.3210.10">
    <property type="entry name" value="Hypothetical protein af1432"/>
    <property type="match status" value="1"/>
</dbReference>
<sequence length="199" mass="23260">MDADLKRQIDFIYTLEKMKTVYRRTHLVFGDRYENDAEHSFHIAAMALILKDHAPSNVDIGRVVSMLLFHDVVEIEAGDTFAYDKELNKSKREREVAAADKLYGSLPKDLGDEFRNLWEEFEAQETPESHFALAMDRMEPILLNAARDGGSWNEHHIRYEDVLDRIAPIKRYPKLYDVILRKVDDYFNEEVNHDKDITG</sequence>
<accession>A0A134ABS1</accession>
<dbReference type="STRING" id="755172.HMPREF1863_01671"/>
<dbReference type="GO" id="GO:0002953">
    <property type="term" value="F:5'-deoxynucleotidase activity"/>
    <property type="evidence" value="ECO:0007669"/>
    <property type="project" value="InterPro"/>
</dbReference>